<dbReference type="InterPro" id="IPR038460">
    <property type="entry name" value="AcetylCoA_hyd_C_sf"/>
</dbReference>
<dbReference type="InterPro" id="IPR037171">
    <property type="entry name" value="NagB/RpiA_transferase-like"/>
</dbReference>
<sequence length="127" mass="14557">MTPSIAKGGKISAFVPMVSHVDHNEHSVQIMVSEQGLADLRAKSPKERAKLIIEKCAHPMYKDLLRDYFQHAQHVSFGQHTPHDLKQALSWHVRLQETGSMHPDYKKLEDIIENTQQNVVQRIALRN</sequence>
<dbReference type="InterPro" id="IPR026888">
    <property type="entry name" value="AcetylCoA_hyd_C"/>
</dbReference>
<dbReference type="Proteomes" id="UP000663873">
    <property type="component" value="Unassembled WGS sequence"/>
</dbReference>
<accession>A0A821CXL0</accession>
<dbReference type="SUPFAM" id="SSF100950">
    <property type="entry name" value="NagB/RpiA/CoA transferase-like"/>
    <property type="match status" value="1"/>
</dbReference>
<gene>
    <name evidence="2" type="ORF">UJA718_LOCUS31591</name>
</gene>
<dbReference type="EMBL" id="CAJOBP010026368">
    <property type="protein sequence ID" value="CAF4612870.1"/>
    <property type="molecule type" value="Genomic_DNA"/>
</dbReference>
<dbReference type="PANTHER" id="PTHR43609:SF1">
    <property type="entry name" value="ACETYL-COA HYDROLASE"/>
    <property type="match status" value="1"/>
</dbReference>
<protein>
    <recommendedName>
        <fullName evidence="1">Acetyl-CoA hydrolase/transferase C-terminal domain-containing protein</fullName>
    </recommendedName>
</protein>
<dbReference type="InterPro" id="IPR046433">
    <property type="entry name" value="ActCoA_hydro"/>
</dbReference>
<reference evidence="2" key="1">
    <citation type="submission" date="2021-02" db="EMBL/GenBank/DDBJ databases">
        <authorList>
            <person name="Nowell W R."/>
        </authorList>
    </citation>
    <scope>NUCLEOTIDE SEQUENCE</scope>
</reference>
<dbReference type="GO" id="GO:0006083">
    <property type="term" value="P:acetate metabolic process"/>
    <property type="evidence" value="ECO:0007669"/>
    <property type="project" value="InterPro"/>
</dbReference>
<evidence type="ECO:0000313" key="2">
    <source>
        <dbReference type="EMBL" id="CAF4612870.1"/>
    </source>
</evidence>
<dbReference type="GO" id="GO:0008775">
    <property type="term" value="F:acetate CoA-transferase activity"/>
    <property type="evidence" value="ECO:0007669"/>
    <property type="project" value="InterPro"/>
</dbReference>
<comment type="caution">
    <text evidence="2">The sequence shown here is derived from an EMBL/GenBank/DDBJ whole genome shotgun (WGS) entry which is preliminary data.</text>
</comment>
<evidence type="ECO:0000313" key="3">
    <source>
        <dbReference type="Proteomes" id="UP000663873"/>
    </source>
</evidence>
<organism evidence="2 3">
    <name type="scientific">Rotaria socialis</name>
    <dbReference type="NCBI Taxonomy" id="392032"/>
    <lineage>
        <taxon>Eukaryota</taxon>
        <taxon>Metazoa</taxon>
        <taxon>Spiralia</taxon>
        <taxon>Gnathifera</taxon>
        <taxon>Rotifera</taxon>
        <taxon>Eurotatoria</taxon>
        <taxon>Bdelloidea</taxon>
        <taxon>Philodinida</taxon>
        <taxon>Philodinidae</taxon>
        <taxon>Rotaria</taxon>
    </lineage>
</organism>
<name>A0A821CXL0_9BILA</name>
<feature type="domain" description="Acetyl-CoA hydrolase/transferase C-terminal" evidence="1">
    <location>
        <begin position="1"/>
        <end position="68"/>
    </location>
</feature>
<dbReference type="Gene3D" id="3.40.1080.20">
    <property type="entry name" value="Acetyl-CoA hydrolase/transferase C-terminal domain"/>
    <property type="match status" value="1"/>
</dbReference>
<dbReference type="GO" id="GO:0003986">
    <property type="term" value="F:acetyl-CoA hydrolase activity"/>
    <property type="evidence" value="ECO:0007669"/>
    <property type="project" value="TreeGrafter"/>
</dbReference>
<dbReference type="PANTHER" id="PTHR43609">
    <property type="entry name" value="ACETYL-COA HYDROLASE"/>
    <property type="match status" value="1"/>
</dbReference>
<keyword evidence="3" id="KW-1185">Reference proteome</keyword>
<dbReference type="AlphaFoldDB" id="A0A821CXL0"/>
<evidence type="ECO:0000259" key="1">
    <source>
        <dbReference type="Pfam" id="PF13336"/>
    </source>
</evidence>
<dbReference type="Pfam" id="PF13336">
    <property type="entry name" value="AcetylCoA_hyd_C"/>
    <property type="match status" value="1"/>
</dbReference>
<proteinExistence type="predicted"/>